<organism evidence="1">
    <name type="scientific">bioreactor metagenome</name>
    <dbReference type="NCBI Taxonomy" id="1076179"/>
    <lineage>
        <taxon>unclassified sequences</taxon>
        <taxon>metagenomes</taxon>
        <taxon>ecological metagenomes</taxon>
    </lineage>
</organism>
<comment type="caution">
    <text evidence="1">The sequence shown here is derived from an EMBL/GenBank/DDBJ whole genome shotgun (WGS) entry which is preliminary data.</text>
</comment>
<reference evidence="1" key="1">
    <citation type="submission" date="2019-08" db="EMBL/GenBank/DDBJ databases">
        <authorList>
            <person name="Kucharzyk K."/>
            <person name="Murdoch R.W."/>
            <person name="Higgins S."/>
            <person name="Loffler F."/>
        </authorList>
    </citation>
    <scope>NUCLEOTIDE SEQUENCE</scope>
</reference>
<protein>
    <submittedName>
        <fullName evidence="1">Uncharacterized protein</fullName>
    </submittedName>
</protein>
<name>A0A645CMR2_9ZZZZ</name>
<dbReference type="EMBL" id="VSSQ01028561">
    <property type="protein sequence ID" value="MPM78316.1"/>
    <property type="molecule type" value="Genomic_DNA"/>
</dbReference>
<proteinExistence type="predicted"/>
<gene>
    <name evidence="1" type="ORF">SDC9_125327</name>
</gene>
<accession>A0A645CMR2</accession>
<sequence length="99" mass="11271">MLCNRVGRISRHVANSDLVLPRRGQINLVIARRKEAEKTQIRCLRKLYFAQPRAICEYRVRIANPLANLFRRGVIIYGERSKGADGRPIDVSGVDGIRV</sequence>
<evidence type="ECO:0000313" key="1">
    <source>
        <dbReference type="EMBL" id="MPM78316.1"/>
    </source>
</evidence>
<dbReference type="AlphaFoldDB" id="A0A645CMR2"/>